<dbReference type="Proteomes" id="UP001600941">
    <property type="component" value="Unassembled WGS sequence"/>
</dbReference>
<dbReference type="EMBL" id="BAABZQ010000001">
    <property type="protein sequence ID" value="GAA6500870.1"/>
    <property type="molecule type" value="Genomic_DNA"/>
</dbReference>
<gene>
    <name evidence="2" type="ORF">K340107D12_36860</name>
</gene>
<dbReference type="PANTHER" id="PTHR47099:SF1">
    <property type="entry name" value="METHYLCOBAMIDE:COM METHYLTRANSFERASE MTBA"/>
    <property type="match status" value="1"/>
</dbReference>
<sequence length="347" mass="39849">MADNMVLDWMKFSSSVGGEADEKENYLKVIRGEEPDWVPLYFDACDWVFTGFMLDYVNKERKFDIFNVEWEINDAGKMPKPDRKLLEDVTKWREFVNFPDTSKIDWEQMAAEALCMHNPNKAMGYRTDGCGGNFFIPLMNMMGFEEGLCALLEEPEAVDELFDAVTVLTEEAMRHLIPIYKPDVVIIDDDMAAATNLFISTETFRNRFRPFYQRLIDVAKEFGLPVELHMCGCCEKIIPDFVEMGVNIWQPAQVMNDLKGIKARYGNRLVLNGGWDSQGKAGMPGASEEVVRQSARTAIDNFAVGGGYVFWDLSPVGNSDDMLRKIAWVEDEARKYGRQYYRRKDQE</sequence>
<dbReference type="RefSeq" id="WP_227211157.1">
    <property type="nucleotide sequence ID" value="NZ_BAABZQ010000001.1"/>
</dbReference>
<dbReference type="InterPro" id="IPR000257">
    <property type="entry name" value="Uroporphyrinogen_deCOase"/>
</dbReference>
<dbReference type="PANTHER" id="PTHR47099">
    <property type="entry name" value="METHYLCOBAMIDE:COM METHYLTRANSFERASE MTBA"/>
    <property type="match status" value="1"/>
</dbReference>
<protein>
    <submittedName>
        <fullName evidence="2">Uroporphyrinogen decarboxylase family protein</fullName>
    </submittedName>
</protein>
<dbReference type="Pfam" id="PF01208">
    <property type="entry name" value="URO-D"/>
    <property type="match status" value="1"/>
</dbReference>
<keyword evidence="3" id="KW-1185">Reference proteome</keyword>
<comment type="caution">
    <text evidence="2">The sequence shown here is derived from an EMBL/GenBank/DDBJ whole genome shotgun (WGS) entry which is preliminary data.</text>
</comment>
<accession>A0ABQ0BWG2</accession>
<reference evidence="2 3" key="1">
    <citation type="submission" date="2024-04" db="EMBL/GenBank/DDBJ databases">
        <title>Defined microbial consortia suppress multidrug-resistant proinflammatory Enterobacteriaceae via ecological control.</title>
        <authorList>
            <person name="Furuichi M."/>
            <person name="Kawaguchi T."/>
            <person name="Pust M."/>
            <person name="Yasuma K."/>
            <person name="Plichta D."/>
            <person name="Hasegawa N."/>
            <person name="Ohya T."/>
            <person name="Bhattarai S."/>
            <person name="Sasajima S."/>
            <person name="Aoto Y."/>
            <person name="Tuganbaev T."/>
            <person name="Yaginuma M."/>
            <person name="Ueda M."/>
            <person name="Okahashi N."/>
            <person name="Amafuji K."/>
            <person name="Kiridooshi Y."/>
            <person name="Sugita K."/>
            <person name="Strazar M."/>
            <person name="Skelly A."/>
            <person name="Suda W."/>
            <person name="Hattori M."/>
            <person name="Nakamoto N."/>
            <person name="Caballero S."/>
            <person name="Norman J."/>
            <person name="Olle B."/>
            <person name="Tanoue T."/>
            <person name="Arita M."/>
            <person name="Bucci V."/>
            <person name="Atarashi K."/>
            <person name="Xavier R."/>
            <person name="Honda K."/>
        </authorList>
    </citation>
    <scope>NUCLEOTIDE SEQUENCE [LARGE SCALE GENOMIC DNA]</scope>
    <source>
        <strain evidence="3">k34-0107-D12</strain>
    </source>
</reference>
<evidence type="ECO:0000313" key="3">
    <source>
        <dbReference type="Proteomes" id="UP001600941"/>
    </source>
</evidence>
<evidence type="ECO:0000259" key="1">
    <source>
        <dbReference type="Pfam" id="PF01208"/>
    </source>
</evidence>
<dbReference type="SUPFAM" id="SSF51726">
    <property type="entry name" value="UROD/MetE-like"/>
    <property type="match status" value="1"/>
</dbReference>
<organism evidence="2 3">
    <name type="scientific">Blautia parvula</name>
    <dbReference type="NCBI Taxonomy" id="2877527"/>
    <lineage>
        <taxon>Bacteria</taxon>
        <taxon>Bacillati</taxon>
        <taxon>Bacillota</taxon>
        <taxon>Clostridia</taxon>
        <taxon>Lachnospirales</taxon>
        <taxon>Lachnospiraceae</taxon>
        <taxon>Blautia</taxon>
    </lineage>
</organism>
<name>A0ABQ0BWG2_9FIRM</name>
<evidence type="ECO:0000313" key="2">
    <source>
        <dbReference type="EMBL" id="GAA6500870.1"/>
    </source>
</evidence>
<proteinExistence type="predicted"/>
<feature type="domain" description="Uroporphyrinogen decarboxylase (URO-D)" evidence="1">
    <location>
        <begin position="139"/>
        <end position="310"/>
    </location>
</feature>
<dbReference type="Gene3D" id="3.20.20.210">
    <property type="match status" value="1"/>
</dbReference>
<dbReference type="InterPro" id="IPR052024">
    <property type="entry name" value="Methanogen_methyltrans"/>
</dbReference>
<dbReference type="InterPro" id="IPR038071">
    <property type="entry name" value="UROD/MetE-like_sf"/>
</dbReference>